<name>A0A9W8AUV7_9FUNG</name>
<organism evidence="1 2">
    <name type="scientific">Dispira parvispora</name>
    <dbReference type="NCBI Taxonomy" id="1520584"/>
    <lineage>
        <taxon>Eukaryota</taxon>
        <taxon>Fungi</taxon>
        <taxon>Fungi incertae sedis</taxon>
        <taxon>Zoopagomycota</taxon>
        <taxon>Kickxellomycotina</taxon>
        <taxon>Dimargaritomycetes</taxon>
        <taxon>Dimargaritales</taxon>
        <taxon>Dimargaritaceae</taxon>
        <taxon>Dispira</taxon>
    </lineage>
</organism>
<gene>
    <name evidence="1" type="ORF">IWQ62_003057</name>
</gene>
<comment type="caution">
    <text evidence="1">The sequence shown here is derived from an EMBL/GenBank/DDBJ whole genome shotgun (WGS) entry which is preliminary data.</text>
</comment>
<protein>
    <submittedName>
        <fullName evidence="1">Uncharacterized protein</fullName>
    </submittedName>
</protein>
<reference evidence="1" key="1">
    <citation type="submission" date="2022-07" db="EMBL/GenBank/DDBJ databases">
        <title>Phylogenomic reconstructions and comparative analyses of Kickxellomycotina fungi.</title>
        <authorList>
            <person name="Reynolds N.K."/>
            <person name="Stajich J.E."/>
            <person name="Barry K."/>
            <person name="Grigoriev I.V."/>
            <person name="Crous P."/>
            <person name="Smith M.E."/>
        </authorList>
    </citation>
    <scope>NUCLEOTIDE SEQUENCE</scope>
    <source>
        <strain evidence="1">RSA 1196</strain>
    </source>
</reference>
<evidence type="ECO:0000313" key="1">
    <source>
        <dbReference type="EMBL" id="KAJ1963999.1"/>
    </source>
</evidence>
<sequence length="127" mass="13659">MAASDQSTTDISAADVRPLKESFERLCVYAGDILNYHQMQSTIATSNPVGLETHMKYLQTELDLFDGLCDRAMETLLNLKAQAATSLASIPTVPSGTGDSGSTMADVQSSRAARLQIARDILLGHQQ</sequence>
<accession>A0A9W8AUV7</accession>
<proteinExistence type="predicted"/>
<dbReference type="EMBL" id="JANBPY010000750">
    <property type="protein sequence ID" value="KAJ1963999.1"/>
    <property type="molecule type" value="Genomic_DNA"/>
</dbReference>
<dbReference type="OrthoDB" id="10317165at2759"/>
<evidence type="ECO:0000313" key="2">
    <source>
        <dbReference type="Proteomes" id="UP001150925"/>
    </source>
</evidence>
<dbReference type="AlphaFoldDB" id="A0A9W8AUV7"/>
<keyword evidence="2" id="KW-1185">Reference proteome</keyword>
<dbReference type="Proteomes" id="UP001150925">
    <property type="component" value="Unassembled WGS sequence"/>
</dbReference>